<feature type="compositionally biased region" description="Basic and acidic residues" evidence="1">
    <location>
        <begin position="71"/>
        <end position="95"/>
    </location>
</feature>
<dbReference type="AlphaFoldDB" id="A0A5P1F6T9"/>
<accession>A0A5P1F6T9</accession>
<proteinExistence type="predicted"/>
<evidence type="ECO:0000313" key="3">
    <source>
        <dbReference type="Proteomes" id="UP000243459"/>
    </source>
</evidence>
<evidence type="ECO:0000256" key="1">
    <source>
        <dbReference type="SAM" id="MobiDB-lite"/>
    </source>
</evidence>
<dbReference type="Gramene" id="ONK74096">
    <property type="protein sequence ID" value="ONK74096"/>
    <property type="gene ID" value="A4U43_C03F2730"/>
</dbReference>
<sequence length="109" mass="12585">MRLMETEVNHQTNPEGTDRSEAAEGEVEVGECRARSEVGPRSRRLRERLRWVYKEGEEEKKLRGGNGAGEETSREGRRAGEERPRDERISKEHGMRILTWDHGQEGQDP</sequence>
<organism evidence="2 3">
    <name type="scientific">Asparagus officinalis</name>
    <name type="common">Garden asparagus</name>
    <dbReference type="NCBI Taxonomy" id="4686"/>
    <lineage>
        <taxon>Eukaryota</taxon>
        <taxon>Viridiplantae</taxon>
        <taxon>Streptophyta</taxon>
        <taxon>Embryophyta</taxon>
        <taxon>Tracheophyta</taxon>
        <taxon>Spermatophyta</taxon>
        <taxon>Magnoliopsida</taxon>
        <taxon>Liliopsida</taxon>
        <taxon>Asparagales</taxon>
        <taxon>Asparagaceae</taxon>
        <taxon>Asparagoideae</taxon>
        <taxon>Asparagus</taxon>
    </lineage>
</organism>
<gene>
    <name evidence="2" type="ORF">A4U43_C03F2730</name>
</gene>
<reference evidence="3" key="1">
    <citation type="journal article" date="2017" name="Nat. Commun.">
        <title>The asparagus genome sheds light on the origin and evolution of a young Y chromosome.</title>
        <authorList>
            <person name="Harkess A."/>
            <person name="Zhou J."/>
            <person name="Xu C."/>
            <person name="Bowers J.E."/>
            <person name="Van der Hulst R."/>
            <person name="Ayyampalayam S."/>
            <person name="Mercati F."/>
            <person name="Riccardi P."/>
            <person name="McKain M.R."/>
            <person name="Kakrana A."/>
            <person name="Tang H."/>
            <person name="Ray J."/>
            <person name="Groenendijk J."/>
            <person name="Arikit S."/>
            <person name="Mathioni S.M."/>
            <person name="Nakano M."/>
            <person name="Shan H."/>
            <person name="Telgmann-Rauber A."/>
            <person name="Kanno A."/>
            <person name="Yue Z."/>
            <person name="Chen H."/>
            <person name="Li W."/>
            <person name="Chen Y."/>
            <person name="Xu X."/>
            <person name="Zhang Y."/>
            <person name="Luo S."/>
            <person name="Chen H."/>
            <person name="Gao J."/>
            <person name="Mao Z."/>
            <person name="Pires J.C."/>
            <person name="Luo M."/>
            <person name="Kudrna D."/>
            <person name="Wing R.A."/>
            <person name="Meyers B.C."/>
            <person name="Yi K."/>
            <person name="Kong H."/>
            <person name="Lavrijsen P."/>
            <person name="Sunseri F."/>
            <person name="Falavigna A."/>
            <person name="Ye Y."/>
            <person name="Leebens-Mack J.H."/>
            <person name="Chen G."/>
        </authorList>
    </citation>
    <scope>NUCLEOTIDE SEQUENCE [LARGE SCALE GENOMIC DNA]</scope>
    <source>
        <strain evidence="3">cv. DH0086</strain>
    </source>
</reference>
<protein>
    <submittedName>
        <fullName evidence="2">Uncharacterized protein</fullName>
    </submittedName>
</protein>
<feature type="region of interest" description="Disordered" evidence="1">
    <location>
        <begin position="1"/>
        <end position="41"/>
    </location>
</feature>
<feature type="compositionally biased region" description="Basic and acidic residues" evidence="1">
    <location>
        <begin position="30"/>
        <end position="40"/>
    </location>
</feature>
<dbReference type="Proteomes" id="UP000243459">
    <property type="component" value="Chromosome 3"/>
</dbReference>
<dbReference type="EMBL" id="CM007383">
    <property type="protein sequence ID" value="ONK74096.1"/>
    <property type="molecule type" value="Genomic_DNA"/>
</dbReference>
<name>A0A5P1F6T9_ASPOF</name>
<feature type="region of interest" description="Disordered" evidence="1">
    <location>
        <begin position="55"/>
        <end position="109"/>
    </location>
</feature>
<keyword evidence="3" id="KW-1185">Reference proteome</keyword>
<evidence type="ECO:0000313" key="2">
    <source>
        <dbReference type="EMBL" id="ONK74096.1"/>
    </source>
</evidence>